<dbReference type="InterPro" id="IPR013655">
    <property type="entry name" value="PAS_fold_3"/>
</dbReference>
<dbReference type="Gene3D" id="1.10.287.130">
    <property type="match status" value="1"/>
</dbReference>
<dbReference type="InterPro" id="IPR011006">
    <property type="entry name" value="CheY-like_superfamily"/>
</dbReference>
<dbReference type="SUPFAM" id="SSF55785">
    <property type="entry name" value="PYP-like sensor domain (PAS domain)"/>
    <property type="match status" value="3"/>
</dbReference>
<dbReference type="Pfam" id="PF08447">
    <property type="entry name" value="PAS_3"/>
    <property type="match status" value="1"/>
</dbReference>
<dbReference type="PANTHER" id="PTHR43065:SF42">
    <property type="entry name" value="TWO-COMPONENT SENSOR PPRA"/>
    <property type="match status" value="1"/>
</dbReference>
<evidence type="ECO:0000259" key="7">
    <source>
        <dbReference type="PROSITE" id="PS50109"/>
    </source>
</evidence>
<dbReference type="GO" id="GO:0000155">
    <property type="term" value="F:phosphorelay sensor kinase activity"/>
    <property type="evidence" value="ECO:0007669"/>
    <property type="project" value="InterPro"/>
</dbReference>
<dbReference type="InterPro" id="IPR036097">
    <property type="entry name" value="HisK_dim/P_sf"/>
</dbReference>
<accession>A0A3A4R5A7</accession>
<dbReference type="SMART" id="SM00091">
    <property type="entry name" value="PAS"/>
    <property type="match status" value="3"/>
</dbReference>
<feature type="transmembrane region" description="Helical" evidence="6">
    <location>
        <begin position="20"/>
        <end position="40"/>
    </location>
</feature>
<evidence type="ECO:0000256" key="6">
    <source>
        <dbReference type="SAM" id="Phobius"/>
    </source>
</evidence>
<feature type="coiled-coil region" evidence="5">
    <location>
        <begin position="301"/>
        <end position="335"/>
    </location>
</feature>
<feature type="domain" description="PAS" evidence="9">
    <location>
        <begin position="578"/>
        <end position="650"/>
    </location>
</feature>
<dbReference type="EC" id="2.7.13.3" evidence="2"/>
<dbReference type="InterPro" id="IPR001789">
    <property type="entry name" value="Sig_transdc_resp-reg_receiver"/>
</dbReference>
<dbReference type="SMART" id="SM00387">
    <property type="entry name" value="HATPase_c"/>
    <property type="match status" value="1"/>
</dbReference>
<feature type="domain" description="Response regulatory" evidence="8">
    <location>
        <begin position="953"/>
        <end position="1073"/>
    </location>
</feature>
<dbReference type="CDD" id="cd17546">
    <property type="entry name" value="REC_hyHK_CKI1_RcsC-like"/>
    <property type="match status" value="1"/>
</dbReference>
<dbReference type="PROSITE" id="PS50110">
    <property type="entry name" value="RESPONSE_REGULATORY"/>
    <property type="match status" value="1"/>
</dbReference>
<evidence type="ECO:0000256" key="1">
    <source>
        <dbReference type="ARBA" id="ARBA00000085"/>
    </source>
</evidence>
<keyword evidence="6" id="KW-0472">Membrane</keyword>
<comment type="catalytic activity">
    <reaction evidence="1">
        <text>ATP + protein L-histidine = ADP + protein N-phospho-L-histidine.</text>
        <dbReference type="EC" id="2.7.13.3"/>
    </reaction>
</comment>
<dbReference type="Gene3D" id="3.40.50.2300">
    <property type="match status" value="1"/>
</dbReference>
<dbReference type="CDD" id="cd00082">
    <property type="entry name" value="HisKA"/>
    <property type="match status" value="1"/>
</dbReference>
<dbReference type="InterPro" id="IPR003661">
    <property type="entry name" value="HisK_dim/P_dom"/>
</dbReference>
<dbReference type="CDD" id="cd00130">
    <property type="entry name" value="PAS"/>
    <property type="match status" value="3"/>
</dbReference>
<dbReference type="SUPFAM" id="SSF47384">
    <property type="entry name" value="Homodimeric domain of signal transducing histidine kinase"/>
    <property type="match status" value="1"/>
</dbReference>
<evidence type="ECO:0000256" key="3">
    <source>
        <dbReference type="ARBA" id="ARBA00022553"/>
    </source>
</evidence>
<dbReference type="Gene3D" id="3.30.565.10">
    <property type="entry name" value="Histidine kinase-like ATPase, C-terminal domain"/>
    <property type="match status" value="1"/>
</dbReference>
<dbReference type="SMART" id="SM00086">
    <property type="entry name" value="PAC"/>
    <property type="match status" value="3"/>
</dbReference>
<dbReference type="NCBIfam" id="TIGR00229">
    <property type="entry name" value="sensory_box"/>
    <property type="match status" value="3"/>
</dbReference>
<dbReference type="InterPro" id="IPR003594">
    <property type="entry name" value="HATPase_dom"/>
</dbReference>
<evidence type="ECO:0000259" key="9">
    <source>
        <dbReference type="PROSITE" id="PS50112"/>
    </source>
</evidence>
<dbReference type="Pfam" id="PF13426">
    <property type="entry name" value="PAS_9"/>
    <property type="match status" value="2"/>
</dbReference>
<proteinExistence type="predicted"/>
<evidence type="ECO:0000259" key="8">
    <source>
        <dbReference type="PROSITE" id="PS50110"/>
    </source>
</evidence>
<dbReference type="SUPFAM" id="SSF55874">
    <property type="entry name" value="ATPase domain of HSP90 chaperone/DNA topoisomerase II/histidine kinase"/>
    <property type="match status" value="1"/>
</dbReference>
<keyword evidence="6" id="KW-0812">Transmembrane</keyword>
<dbReference type="Proteomes" id="UP000266426">
    <property type="component" value="Unassembled WGS sequence"/>
</dbReference>
<dbReference type="InterPro" id="IPR005467">
    <property type="entry name" value="His_kinase_dom"/>
</dbReference>
<dbReference type="AlphaFoldDB" id="A0A3A4R5A7"/>
<feature type="domain" description="PAS" evidence="9">
    <location>
        <begin position="325"/>
        <end position="397"/>
    </location>
</feature>
<dbReference type="SUPFAM" id="SSF52172">
    <property type="entry name" value="CheY-like"/>
    <property type="match status" value="1"/>
</dbReference>
<feature type="domain" description="Histidine kinase" evidence="7">
    <location>
        <begin position="718"/>
        <end position="934"/>
    </location>
</feature>
<keyword evidence="3 4" id="KW-0597">Phosphoprotein</keyword>
<feature type="domain" description="PAC" evidence="10">
    <location>
        <begin position="654"/>
        <end position="705"/>
    </location>
</feature>
<keyword evidence="6" id="KW-1133">Transmembrane helix</keyword>
<protein>
    <recommendedName>
        <fullName evidence="2">histidine kinase</fullName>
        <ecNumber evidence="2">2.7.13.3</ecNumber>
    </recommendedName>
</protein>
<dbReference type="PROSITE" id="PS50113">
    <property type="entry name" value="PAC"/>
    <property type="match status" value="3"/>
</dbReference>
<dbReference type="SMART" id="SM00062">
    <property type="entry name" value="PBPb"/>
    <property type="match status" value="1"/>
</dbReference>
<reference evidence="11 12" key="1">
    <citation type="journal article" date="2017" name="ISME J.">
        <title>Energy and carbon metabolisms in a deep terrestrial subsurface fluid microbial community.</title>
        <authorList>
            <person name="Momper L."/>
            <person name="Jungbluth S.P."/>
            <person name="Lee M.D."/>
            <person name="Amend J.P."/>
        </authorList>
    </citation>
    <scope>NUCLEOTIDE SEQUENCE [LARGE SCALE GENOMIC DNA]</scope>
    <source>
        <strain evidence="11">SURF_26</strain>
    </source>
</reference>
<feature type="transmembrane region" description="Helical" evidence="6">
    <location>
        <begin position="272"/>
        <end position="295"/>
    </location>
</feature>
<evidence type="ECO:0000256" key="5">
    <source>
        <dbReference type="SAM" id="Coils"/>
    </source>
</evidence>
<evidence type="ECO:0000313" key="12">
    <source>
        <dbReference type="Proteomes" id="UP000266426"/>
    </source>
</evidence>
<dbReference type="InterPro" id="IPR001638">
    <property type="entry name" value="Solute-binding_3/MltF_N"/>
</dbReference>
<dbReference type="SMART" id="SM00448">
    <property type="entry name" value="REC"/>
    <property type="match status" value="1"/>
</dbReference>
<sequence length="1077" mass="121723">MRIFINYLLSIRNNFFTRLIVLAGTVCFPFFYSTACAVVGRDLVVHGDRSYPPYEYIDKNGNPAGFNIDLFQAVAKEMGLSYSLTLDEWNTVRSKLENGECDMLTGMFLSPGRAEKIGFSLPFIIVTHAVFVRHGSEITSIEECKDKEVIVQQSDMMHDYARLQGFTNIITVPSPCDALKMLSEGKHDCVLLGKLQGEYILRTENIMNVRALKNTFMSSSYCFAVPASDPELLGALNEGLNIVKRNGVFDKIYEKWFGVLDKDLEHNHLQEIIMWLAVVFLPFVVMLVVSTIWSYSLKQQVARQTAQLKEELSLRENAEKRLEKSEERLSLALDASDYGMWDWQIEDEEIFFSQQFSRLLGFKERDIKLRFNNWEELIHPEDVLAVKDNLQRHMEGVSTHFQSEFRLQAKNGQWIWVLIKGKILSRDRDNKPLRMTGTIKDITEEKKIAEELTIFRQFAEASGQGLLMAGLDLRITYANPELCRLLEVSSPEDIKGKNMLDFYQKEHHDLMIHTLLPQISANSRWMGEMQITSASGKVIPTFQVPFVIYTKQGKPFYYANIITDITEQKEAEKKLLQEKEFLDTLHNSIHEVILITTYPERRIEYANNQLEFIFGYHVRECIGKHINMLYLDDDAFAEFSRQLEKDIEAGRPVMKYELLMKRKDGSGFNAEINSTFLFDDGNVSKIISLVRDVTEKKKMEAELLQTRKLESLGVLAGGIAHDFNNLLAGIMGYINLAKVSQLGGGNVNELLTKAEKAAMRAKDLSQQLLTFSKGGAPIKEVADIAEIVEEAASFTLKGSNVKYECITDENLYHVKVDRGQISQVINNLVLNSRQAMPQGGIITLRCSNVHNGYEIDPQLADTEYVCVSIQDRGTGIAKEDLHRIFDPYFTTKSTGTGLGLATSYSIVKKHGGIITVESELGYGTAVSVYLPAAPHQKQMRREEKQQVIQGNGKVLVMDDEAMLRNVLNDALKYLGYESEFARDGEETIELYTKAIESGQPFDVVIMDLTIPGGMGGKEAIKKLHEIDVNVKAVASSGYSNDPIMANYKEYGFAGVVSKPFSIQDLSQVLHSLIDDSA</sequence>
<dbReference type="InterPro" id="IPR004358">
    <property type="entry name" value="Sig_transdc_His_kin-like_C"/>
</dbReference>
<feature type="domain" description="PAC" evidence="10">
    <location>
        <begin position="525"/>
        <end position="577"/>
    </location>
</feature>
<dbReference type="InterPro" id="IPR000014">
    <property type="entry name" value="PAS"/>
</dbReference>
<dbReference type="Pfam" id="PF00072">
    <property type="entry name" value="Response_reg"/>
    <property type="match status" value="1"/>
</dbReference>
<dbReference type="EMBL" id="QZJZ01000034">
    <property type="protein sequence ID" value="RJP60142.1"/>
    <property type="molecule type" value="Genomic_DNA"/>
</dbReference>
<dbReference type="PROSITE" id="PS50109">
    <property type="entry name" value="HIS_KIN"/>
    <property type="match status" value="1"/>
</dbReference>
<evidence type="ECO:0000259" key="10">
    <source>
        <dbReference type="PROSITE" id="PS50113"/>
    </source>
</evidence>
<organism evidence="11 12">
    <name type="scientific">Candidatus Auribacter fodinae</name>
    <dbReference type="NCBI Taxonomy" id="2093366"/>
    <lineage>
        <taxon>Bacteria</taxon>
        <taxon>Pseudomonadati</taxon>
        <taxon>Candidatus Auribacterota</taxon>
        <taxon>Candidatus Auribacteria</taxon>
        <taxon>Candidatus Auribacterales</taxon>
        <taxon>Candidatus Auribacteraceae</taxon>
        <taxon>Candidatus Auribacter</taxon>
    </lineage>
</organism>
<dbReference type="PRINTS" id="PR00344">
    <property type="entry name" value="BCTRLSENSOR"/>
</dbReference>
<dbReference type="PANTHER" id="PTHR43065">
    <property type="entry name" value="SENSOR HISTIDINE KINASE"/>
    <property type="match status" value="1"/>
</dbReference>
<comment type="caution">
    <text evidence="11">The sequence shown here is derived from an EMBL/GenBank/DDBJ whole genome shotgun (WGS) entry which is preliminary data.</text>
</comment>
<dbReference type="PROSITE" id="PS50112">
    <property type="entry name" value="PAS"/>
    <property type="match status" value="2"/>
</dbReference>
<dbReference type="CDD" id="cd13704">
    <property type="entry name" value="PBP2_HisK"/>
    <property type="match status" value="1"/>
</dbReference>
<dbReference type="InterPro" id="IPR001610">
    <property type="entry name" value="PAC"/>
</dbReference>
<evidence type="ECO:0000313" key="11">
    <source>
        <dbReference type="EMBL" id="RJP60142.1"/>
    </source>
</evidence>
<dbReference type="InterPro" id="IPR000700">
    <property type="entry name" value="PAS-assoc_C"/>
</dbReference>
<name>A0A3A4R5A7_9BACT</name>
<dbReference type="InterPro" id="IPR036890">
    <property type="entry name" value="HATPase_C_sf"/>
</dbReference>
<feature type="domain" description="PAC" evidence="10">
    <location>
        <begin position="401"/>
        <end position="454"/>
    </location>
</feature>
<keyword evidence="5" id="KW-0175">Coiled coil</keyword>
<evidence type="ECO:0000256" key="2">
    <source>
        <dbReference type="ARBA" id="ARBA00012438"/>
    </source>
</evidence>
<evidence type="ECO:0000256" key="4">
    <source>
        <dbReference type="PROSITE-ProRule" id="PRU00169"/>
    </source>
</evidence>
<dbReference type="Pfam" id="PF00497">
    <property type="entry name" value="SBP_bac_3"/>
    <property type="match status" value="1"/>
</dbReference>
<gene>
    <name evidence="11" type="ORF">C4541_04700</name>
</gene>
<dbReference type="InterPro" id="IPR035965">
    <property type="entry name" value="PAS-like_dom_sf"/>
</dbReference>
<dbReference type="Pfam" id="PF02518">
    <property type="entry name" value="HATPase_c"/>
    <property type="match status" value="1"/>
</dbReference>
<feature type="modified residue" description="4-aspartylphosphate" evidence="4">
    <location>
        <position position="1007"/>
    </location>
</feature>
<dbReference type="SUPFAM" id="SSF53850">
    <property type="entry name" value="Periplasmic binding protein-like II"/>
    <property type="match status" value="1"/>
</dbReference>
<dbReference type="Gene3D" id="3.30.450.20">
    <property type="entry name" value="PAS domain"/>
    <property type="match status" value="3"/>
</dbReference>
<dbReference type="SMART" id="SM00388">
    <property type="entry name" value="HisKA"/>
    <property type="match status" value="1"/>
</dbReference>
<dbReference type="Gene3D" id="3.40.190.10">
    <property type="entry name" value="Periplasmic binding protein-like II"/>
    <property type="match status" value="2"/>
</dbReference>